<dbReference type="KEGG" id="pmar:B0X71_03065"/>
<dbReference type="Proteomes" id="UP000188184">
    <property type="component" value="Chromosome"/>
</dbReference>
<evidence type="ECO:0000313" key="2">
    <source>
        <dbReference type="Proteomes" id="UP000188184"/>
    </source>
</evidence>
<sequence length="71" mass="8453">MIIMWEGKELELTEQPYLDDSLEQPIMRAHAKDLSGNRYDVQWHTVQDYVDNIGRDEHVETWSSPDAVYRM</sequence>
<reference evidence="1 2" key="1">
    <citation type="submission" date="2017-02" db="EMBL/GenBank/DDBJ databases">
        <title>The complete genomic sequence of a novel cold adapted crude oil-degrading bacterium Planococcus qaidamina Y42.</title>
        <authorList>
            <person name="Yang R."/>
        </authorList>
    </citation>
    <scope>NUCLEOTIDE SEQUENCE [LARGE SCALE GENOMIC DNA]</scope>
    <source>
        <strain evidence="1 2">Y42</strain>
    </source>
</reference>
<proteinExistence type="predicted"/>
<gene>
    <name evidence="1" type="ORF">B0X71_03065</name>
</gene>
<dbReference type="RefSeq" id="WP_077588062.1">
    <property type="nucleotide sequence ID" value="NZ_CP019640.1"/>
</dbReference>
<evidence type="ECO:0000313" key="1">
    <source>
        <dbReference type="EMBL" id="AQQ52191.1"/>
    </source>
</evidence>
<accession>A0A1Q2KVG9</accession>
<organism evidence="1 2">
    <name type="scientific">Planococcus lenghuensis</name>
    <dbReference type="NCBI Taxonomy" id="2213202"/>
    <lineage>
        <taxon>Bacteria</taxon>
        <taxon>Bacillati</taxon>
        <taxon>Bacillota</taxon>
        <taxon>Bacilli</taxon>
        <taxon>Bacillales</taxon>
        <taxon>Caryophanaceae</taxon>
        <taxon>Planococcus</taxon>
    </lineage>
</organism>
<dbReference type="AlphaFoldDB" id="A0A1Q2KVG9"/>
<dbReference type="EMBL" id="CP019640">
    <property type="protein sequence ID" value="AQQ52191.1"/>
    <property type="molecule type" value="Genomic_DNA"/>
</dbReference>
<dbReference type="OrthoDB" id="2974001at2"/>
<name>A0A1Q2KVG9_9BACL</name>
<keyword evidence="2" id="KW-1185">Reference proteome</keyword>
<protein>
    <submittedName>
        <fullName evidence="1">Uncharacterized protein</fullName>
    </submittedName>
</protein>